<dbReference type="InterPro" id="IPR009282">
    <property type="entry name" value="DUF937"/>
</dbReference>
<evidence type="ECO:0000313" key="1">
    <source>
        <dbReference type="EMBL" id="MDT0554912.1"/>
    </source>
</evidence>
<comment type="caution">
    <text evidence="1">The sequence shown here is derived from an EMBL/GenBank/DDBJ whole genome shotgun (WGS) entry which is preliminary data.</text>
</comment>
<organism evidence="1 2">
    <name type="scientific">Patiriisocius hiemis</name>
    <dbReference type="NCBI Taxonomy" id="3075604"/>
    <lineage>
        <taxon>Bacteria</taxon>
        <taxon>Pseudomonadati</taxon>
        <taxon>Bacteroidota</taxon>
        <taxon>Flavobacteriia</taxon>
        <taxon>Flavobacteriales</taxon>
        <taxon>Flavobacteriaceae</taxon>
        <taxon>Patiriisocius</taxon>
    </lineage>
</organism>
<dbReference type="Pfam" id="PF06078">
    <property type="entry name" value="DUF937"/>
    <property type="match status" value="2"/>
</dbReference>
<dbReference type="EMBL" id="JAVRHZ010000001">
    <property type="protein sequence ID" value="MDT0554912.1"/>
    <property type="molecule type" value="Genomic_DNA"/>
</dbReference>
<reference evidence="1 2" key="1">
    <citation type="submission" date="2023-09" db="EMBL/GenBank/DDBJ databases">
        <authorList>
            <person name="Rey-Velasco X."/>
        </authorList>
    </citation>
    <scope>NUCLEOTIDE SEQUENCE [LARGE SCALE GENOMIC DNA]</scope>
    <source>
        <strain evidence="1 2">W242</strain>
    </source>
</reference>
<dbReference type="RefSeq" id="WP_311331869.1">
    <property type="nucleotide sequence ID" value="NZ_JAVRHZ010000001.1"/>
</dbReference>
<keyword evidence="2" id="KW-1185">Reference proteome</keyword>
<evidence type="ECO:0000313" key="2">
    <source>
        <dbReference type="Proteomes" id="UP001254488"/>
    </source>
</evidence>
<gene>
    <name evidence="1" type="ORF">RM538_02785</name>
</gene>
<protein>
    <submittedName>
        <fullName evidence="1">DUF937 domain-containing protein</fullName>
    </submittedName>
</protein>
<sequence length="213" mass="21612">MAGILDLLNSDLGKQVISGVSQDTNQPQDKTAQVVSMALPLLMGAMKRNANSQEGASGLMGALDNKHDGSILDNLGGLFNGGVNEDVKIDGLGILGHVLGGSQDNVVGALSQKSGMDSGNVMKILSVVAPIVLGYLGKEKRKQNVQSQSGLDGLLGGMLGGGKQQNKQQSLIESLLDGDNDGSIIDDVAGMVLSGGNSKKSGLGGLLGGLFGK</sequence>
<dbReference type="Proteomes" id="UP001254488">
    <property type="component" value="Unassembled WGS sequence"/>
</dbReference>
<proteinExistence type="predicted"/>
<name>A0ABU2YAZ0_9FLAO</name>
<accession>A0ABU2YAZ0</accession>